<keyword evidence="11" id="KW-1185">Reference proteome</keyword>
<evidence type="ECO:0000256" key="9">
    <source>
        <dbReference type="ARBA" id="ARBA00069226"/>
    </source>
</evidence>
<evidence type="ECO:0000313" key="11">
    <source>
        <dbReference type="Proteomes" id="UP000515156"/>
    </source>
</evidence>
<dbReference type="InParanoid" id="A0A6P7XQX6"/>
<dbReference type="GO" id="GO:0003723">
    <property type="term" value="F:RNA binding"/>
    <property type="evidence" value="ECO:0007669"/>
    <property type="project" value="TreeGrafter"/>
</dbReference>
<dbReference type="GO" id="GO:0005737">
    <property type="term" value="C:cytoplasm"/>
    <property type="evidence" value="ECO:0007669"/>
    <property type="project" value="TreeGrafter"/>
</dbReference>
<proteinExistence type="inferred from homology"/>
<evidence type="ECO:0000256" key="7">
    <source>
        <dbReference type="ARBA" id="ARBA00023279"/>
    </source>
</evidence>
<dbReference type="RefSeq" id="XP_030055491.1">
    <property type="nucleotide sequence ID" value="XM_030199631.1"/>
</dbReference>
<keyword evidence="6" id="KW-0539">Nucleus</keyword>
<comment type="similarity">
    <text evidence="2">Belongs to the nucleoplasmin family.</text>
</comment>
<keyword evidence="4" id="KW-0156">Chromatin regulator</keyword>
<dbReference type="Pfam" id="PF03066">
    <property type="entry name" value="Nucleoplasmin"/>
    <property type="match status" value="1"/>
</dbReference>
<dbReference type="PANTHER" id="PTHR22747">
    <property type="entry name" value="NUCLEOPLASMIN"/>
    <property type="match status" value="1"/>
</dbReference>
<dbReference type="Gene3D" id="2.60.120.340">
    <property type="entry name" value="Nucleoplasmin core domain"/>
    <property type="match status" value="1"/>
</dbReference>
<keyword evidence="3" id="KW-0217">Developmental protein</keyword>
<evidence type="ECO:0000256" key="1">
    <source>
        <dbReference type="ARBA" id="ARBA00004123"/>
    </source>
</evidence>
<dbReference type="GO" id="GO:0006338">
    <property type="term" value="P:chromatin remodeling"/>
    <property type="evidence" value="ECO:0007669"/>
    <property type="project" value="TreeGrafter"/>
</dbReference>
<evidence type="ECO:0000256" key="3">
    <source>
        <dbReference type="ARBA" id="ARBA00022473"/>
    </source>
</evidence>
<dbReference type="GO" id="GO:0005654">
    <property type="term" value="C:nucleoplasm"/>
    <property type="evidence" value="ECO:0007669"/>
    <property type="project" value="TreeGrafter"/>
</dbReference>
<evidence type="ECO:0000256" key="8">
    <source>
        <dbReference type="ARBA" id="ARBA00059014"/>
    </source>
</evidence>
<organism evidence="11 12">
    <name type="scientific">Microcaecilia unicolor</name>
    <dbReference type="NCBI Taxonomy" id="1415580"/>
    <lineage>
        <taxon>Eukaryota</taxon>
        <taxon>Metazoa</taxon>
        <taxon>Chordata</taxon>
        <taxon>Craniata</taxon>
        <taxon>Vertebrata</taxon>
        <taxon>Euteleostomi</taxon>
        <taxon>Amphibia</taxon>
        <taxon>Gymnophiona</taxon>
        <taxon>Siphonopidae</taxon>
        <taxon>Microcaecilia</taxon>
    </lineage>
</organism>
<evidence type="ECO:0000259" key="10">
    <source>
        <dbReference type="Pfam" id="PF03066"/>
    </source>
</evidence>
<accession>A0A6P7XQX6</accession>
<protein>
    <recommendedName>
        <fullName evidence="9">Nucleoplasmin</fullName>
    </recommendedName>
</protein>
<dbReference type="Proteomes" id="UP000515156">
    <property type="component" value="Chromosome 4"/>
</dbReference>
<evidence type="ECO:0000256" key="4">
    <source>
        <dbReference type="ARBA" id="ARBA00022853"/>
    </source>
</evidence>
<dbReference type="GO" id="GO:0003682">
    <property type="term" value="F:chromatin binding"/>
    <property type="evidence" value="ECO:0007669"/>
    <property type="project" value="TreeGrafter"/>
</dbReference>
<dbReference type="InterPro" id="IPR004301">
    <property type="entry name" value="Nucleoplasmin"/>
</dbReference>
<dbReference type="KEGG" id="muo:115468109"/>
<dbReference type="PANTHER" id="PTHR22747:SF39">
    <property type="entry name" value="NUCLEOPLASMIN CORE DOMAIN-CONTAINING PROTEIN"/>
    <property type="match status" value="1"/>
</dbReference>
<dbReference type="InterPro" id="IPR024057">
    <property type="entry name" value="Nucleoplasmin_core_dom"/>
</dbReference>
<dbReference type="AlphaFoldDB" id="A0A6P7XQX6"/>
<dbReference type="GO" id="GO:0042393">
    <property type="term" value="F:histone binding"/>
    <property type="evidence" value="ECO:0007669"/>
    <property type="project" value="TreeGrafter"/>
</dbReference>
<gene>
    <name evidence="12" type="primary">LOC115468109</name>
</gene>
<sequence>MESLSCSTIYSDLDHCIPALWGCELNKSTKTSTFEPEDDVREHLLSLQAICLGAEAKDELNVVAVQSSNASQGKAVPIASLQISILPMVNMNGLELIPPVTFTLKAGSGPVYISGQHLALEEDLDEEESEKEEENDSS</sequence>
<evidence type="ECO:0000256" key="5">
    <source>
        <dbReference type="ARBA" id="ARBA00023186"/>
    </source>
</evidence>
<evidence type="ECO:0000256" key="6">
    <source>
        <dbReference type="ARBA" id="ARBA00023242"/>
    </source>
</evidence>
<reference evidence="12" key="1">
    <citation type="submission" date="2025-08" db="UniProtKB">
        <authorList>
            <consortium name="RefSeq"/>
        </authorList>
    </citation>
    <scope>IDENTIFICATION</scope>
</reference>
<evidence type="ECO:0000313" key="12">
    <source>
        <dbReference type="RefSeq" id="XP_030055491.1"/>
    </source>
</evidence>
<dbReference type="GeneID" id="115468109"/>
<dbReference type="FunFam" id="2.60.120.340:FF:000003">
    <property type="entry name" value="Nucleoplasmin 2"/>
    <property type="match status" value="1"/>
</dbReference>
<dbReference type="GO" id="GO:0005730">
    <property type="term" value="C:nucleolus"/>
    <property type="evidence" value="ECO:0007669"/>
    <property type="project" value="TreeGrafter"/>
</dbReference>
<dbReference type="InterPro" id="IPR036824">
    <property type="entry name" value="Nucleoplasmin_core_dom_sf"/>
</dbReference>
<keyword evidence="7" id="KW-0278">Fertilization</keyword>
<comment type="subcellular location">
    <subcellularLocation>
        <location evidence="1">Nucleus</location>
    </subcellularLocation>
</comment>
<dbReference type="SUPFAM" id="SSF69203">
    <property type="entry name" value="Nucleoplasmin-like core domain"/>
    <property type="match status" value="1"/>
</dbReference>
<comment type="function">
    <text evidence="8">Acts as a chaperone for histones, such as histone H2A-H2B, and thus regulates the assembly of nucleosome cores. Involved in chromatin remodeling, especially during fertilization and early embryonic development. May be involved in sperm chromatin decondensation during fertilization.</text>
</comment>
<name>A0A6P7XQX6_9AMPH</name>
<dbReference type="GO" id="GO:0007338">
    <property type="term" value="P:single fertilization"/>
    <property type="evidence" value="ECO:0007669"/>
    <property type="project" value="UniProtKB-KW"/>
</dbReference>
<dbReference type="OrthoDB" id="6075101at2759"/>
<evidence type="ECO:0000256" key="2">
    <source>
        <dbReference type="ARBA" id="ARBA00010744"/>
    </source>
</evidence>
<feature type="domain" description="Nucleoplasmin core" evidence="10">
    <location>
        <begin position="20"/>
        <end position="118"/>
    </location>
</feature>
<keyword evidence="5" id="KW-0143">Chaperone</keyword>